<dbReference type="PANTHER" id="PTHR33067">
    <property type="entry name" value="RNA-DIRECTED DNA POLYMERASE-RELATED"/>
    <property type="match status" value="1"/>
</dbReference>
<dbReference type="PANTHER" id="PTHR33067:SF35">
    <property type="entry name" value="ASPARTIC PEPTIDASE DDI1-TYPE DOMAIN-CONTAINING PROTEIN"/>
    <property type="match status" value="1"/>
</dbReference>
<dbReference type="Proteomes" id="UP001151760">
    <property type="component" value="Unassembled WGS sequence"/>
</dbReference>
<sequence>LGDPDKFLFPCDFLELDECLALADLGASIILMPLSVWKKLSLSELTTTRMTLGNGYPRKGQKSKLK</sequence>
<feature type="non-terminal residue" evidence="1">
    <location>
        <position position="1"/>
    </location>
</feature>
<keyword evidence="2" id="KW-1185">Reference proteome</keyword>
<name>A0ABQ5BB91_9ASTR</name>
<reference evidence="1" key="1">
    <citation type="journal article" date="2022" name="Int. J. Mol. Sci.">
        <title>Draft Genome of Tanacetum Coccineum: Genomic Comparison of Closely Related Tanacetum-Family Plants.</title>
        <authorList>
            <person name="Yamashiro T."/>
            <person name="Shiraishi A."/>
            <person name="Nakayama K."/>
            <person name="Satake H."/>
        </authorList>
    </citation>
    <scope>NUCLEOTIDE SEQUENCE</scope>
</reference>
<accession>A0ABQ5BB91</accession>
<evidence type="ECO:0000313" key="2">
    <source>
        <dbReference type="Proteomes" id="UP001151760"/>
    </source>
</evidence>
<gene>
    <name evidence="1" type="ORF">Tco_0859177</name>
</gene>
<reference evidence="1" key="2">
    <citation type="submission" date="2022-01" db="EMBL/GenBank/DDBJ databases">
        <authorList>
            <person name="Yamashiro T."/>
            <person name="Shiraishi A."/>
            <person name="Satake H."/>
            <person name="Nakayama K."/>
        </authorList>
    </citation>
    <scope>NUCLEOTIDE SEQUENCE</scope>
</reference>
<proteinExistence type="predicted"/>
<dbReference type="EMBL" id="BQNB010013124">
    <property type="protein sequence ID" value="GJT12135.1"/>
    <property type="molecule type" value="Genomic_DNA"/>
</dbReference>
<evidence type="ECO:0000313" key="1">
    <source>
        <dbReference type="EMBL" id="GJT12135.1"/>
    </source>
</evidence>
<protein>
    <recommendedName>
        <fullName evidence="3">Reverse transcriptase domain-containing protein</fullName>
    </recommendedName>
</protein>
<evidence type="ECO:0008006" key="3">
    <source>
        <dbReference type="Google" id="ProtNLM"/>
    </source>
</evidence>
<comment type="caution">
    <text evidence="1">The sequence shown here is derived from an EMBL/GenBank/DDBJ whole genome shotgun (WGS) entry which is preliminary data.</text>
</comment>
<organism evidence="1 2">
    <name type="scientific">Tanacetum coccineum</name>
    <dbReference type="NCBI Taxonomy" id="301880"/>
    <lineage>
        <taxon>Eukaryota</taxon>
        <taxon>Viridiplantae</taxon>
        <taxon>Streptophyta</taxon>
        <taxon>Embryophyta</taxon>
        <taxon>Tracheophyta</taxon>
        <taxon>Spermatophyta</taxon>
        <taxon>Magnoliopsida</taxon>
        <taxon>eudicotyledons</taxon>
        <taxon>Gunneridae</taxon>
        <taxon>Pentapetalae</taxon>
        <taxon>asterids</taxon>
        <taxon>campanulids</taxon>
        <taxon>Asterales</taxon>
        <taxon>Asteraceae</taxon>
        <taxon>Asteroideae</taxon>
        <taxon>Anthemideae</taxon>
        <taxon>Anthemidinae</taxon>
        <taxon>Tanacetum</taxon>
    </lineage>
</organism>